<evidence type="ECO:0000313" key="5">
    <source>
        <dbReference type="EMBL" id="MDD7914474.1"/>
    </source>
</evidence>
<sequence>MEFDGGTLPTSLTSGPASGEVFPVGTTTVTYEAVDPAGNRVETSFDVTVIDNIKPTVITQDISIDLDANGNAFLTSDMINNGSNDECGIATLEINKTEFNCSNVGLNQVILTVTDINNNTASSTANVMINDNTIPTIITQDIIVQLDENGLATITTDMVDNGSSDICGIASLALNNTNFTCADIGINEVILTATDNNGNTSSLSANVTVNDNTLPTITTQNISIDLNANGIASITTDMIDNGSNDNCGIADLALNISSFSCDNIGLNQVILTGTDNNGNTNSSTANVTINDATNPTVITQDISINLDDNGEAIITADMINKGSNDACGILSYNLDTTTFNCANIGNNIVTLTVTDTNNNVASLTANVFVNDTTSPTVITQNITVELVENGNASITPEMINNGSFDNCEIASLTTDIKNLSCENIGENTVHLFATDSSGNSNSDSSRTIPSNLIGHWTFNEGSELKDLTGNWGDLIVSGNASIANGELDVNNGGMARTSSYSGPDIRNKTLVSFLTLDDINLRSGSAITLDNTIIDEFDGIIFGEQQPNKWMNGSNNFRRTQALNPGFAETVANQKIMVAITYEKGKKEVIISFYRNGLLYGSYNIGNYASWTANNSEILFGARHFVNNRQIGSLDAHIDEAMIFNKTLTAEEVEALYQGNNNTGTPATVTVVDNIAPTVITQNISIQLDENGNAFITPEMVDNNSFDNCAINTYSLSKNSFDCTNVGDNIITLTVVDVNGNTSSKQATVTVSDVTAPIALAQNISIDLDENGNASITPQMINNGSSDACPIILTLDNTTFSCANVGLENIVTLTVTDASGNTSSTTAIVDVNDVTAPTVITQDITIFLDENGTTSIIAEDINNNSNDACGIESIAIDINSFDCENLGNNTVTLTAIDVNGNSASNTAIVNVVDNIAPIVGTQDISVTLDANGNATIIPEDVLILSEDDVERGDSCTVSDAEEHAMYLDDYKKHGHNQHKSDSKNNRGKRCHSHSHRDKDAVFSFDESQGTMIKNLDGTATVTGILVNINDSDDKWSVTINLENPRNWNEWSSLKRKWSGSKRKVGYSYKDWMYYELAEGSKLTGIGSNTGLETSLNQKSSKYGFQLGDKANLENGNYGLSGSFYYKNSRGKKEKGEFNLDILDCNILPVPEGTIISSDNCAIESYSLSTSSFGCDNLGENIVQVSVTDQSGNTTTKDVTINVLGETPTISIPDFTSVKGQKENTVYLGYKESIHLCPTVSGGTGFTYEWTDENGTIFSTEANPKVSPTITSTYSVTVTNSNGCTATDSIEVCVIDARSKDRWGRYNGKVNICHHARHYHGNHCSKSGKHSSHHGNKDKLISISKYAVKAHLWHGDVLGGCEETCITGEEEEEEVLTPTVSMYPNPSNTGKFDVELKNFTNKATIKIYNFYGRLIQYKNVNPQSNIVSIKMGDYRLRSGNYVVKVYSQGKIYTKVMIINKRH</sequence>
<dbReference type="InterPro" id="IPR026444">
    <property type="entry name" value="Secre_tail"/>
</dbReference>
<dbReference type="InterPro" id="IPR035986">
    <property type="entry name" value="PKD_dom_sf"/>
</dbReference>
<keyword evidence="2" id="KW-0677">Repeat</keyword>
<dbReference type="PANTHER" id="PTHR24273">
    <property type="entry name" value="FI04643P-RELATED"/>
    <property type="match status" value="1"/>
</dbReference>
<reference evidence="5" key="1">
    <citation type="submission" date="2023-02" db="EMBL/GenBank/DDBJ databases">
        <title>Polaribacter ponticola sp. nov., isolated from seawater.</title>
        <authorList>
            <person name="Baek J.H."/>
            <person name="Kim J.M."/>
            <person name="Choi D.G."/>
            <person name="Jeon C.O."/>
        </authorList>
    </citation>
    <scope>NUCLEOTIDE SEQUENCE</scope>
    <source>
        <strain evidence="5">MSW5</strain>
    </source>
</reference>
<evidence type="ECO:0000259" key="4">
    <source>
        <dbReference type="PROSITE" id="PS50825"/>
    </source>
</evidence>
<dbReference type="InterPro" id="IPR013320">
    <property type="entry name" value="ConA-like_dom_sf"/>
</dbReference>
<feature type="domain" description="HYR" evidence="4">
    <location>
        <begin position="1"/>
        <end position="51"/>
    </location>
</feature>
<dbReference type="PANTHER" id="PTHR24273:SF32">
    <property type="entry name" value="HYALIN"/>
    <property type="match status" value="1"/>
</dbReference>
<dbReference type="PROSITE" id="PS50825">
    <property type="entry name" value="HYR"/>
    <property type="match status" value="1"/>
</dbReference>
<dbReference type="NCBIfam" id="TIGR04183">
    <property type="entry name" value="Por_Secre_tail"/>
    <property type="match status" value="1"/>
</dbReference>
<dbReference type="SUPFAM" id="SSF49299">
    <property type="entry name" value="PKD domain"/>
    <property type="match status" value="1"/>
</dbReference>
<evidence type="ECO:0000313" key="6">
    <source>
        <dbReference type="Proteomes" id="UP001151478"/>
    </source>
</evidence>
<proteinExistence type="predicted"/>
<feature type="region of interest" description="Disordered" evidence="3">
    <location>
        <begin position="972"/>
        <end position="996"/>
    </location>
</feature>
<dbReference type="EMBL" id="JAOSLC020000003">
    <property type="protein sequence ID" value="MDD7914474.1"/>
    <property type="molecule type" value="Genomic_DNA"/>
</dbReference>
<gene>
    <name evidence="5" type="ORF">N5A56_008635</name>
</gene>
<organism evidence="5 6">
    <name type="scientific">Polaribacter ponticola</name>
    <dbReference type="NCBI Taxonomy" id="2978475"/>
    <lineage>
        <taxon>Bacteria</taxon>
        <taxon>Pseudomonadati</taxon>
        <taxon>Bacteroidota</taxon>
        <taxon>Flavobacteriia</taxon>
        <taxon>Flavobacteriales</taxon>
        <taxon>Flavobacteriaceae</taxon>
    </lineage>
</organism>
<feature type="compositionally biased region" description="Basic residues" evidence="3">
    <location>
        <begin position="985"/>
        <end position="995"/>
    </location>
</feature>
<keyword evidence="1" id="KW-0732">Signal</keyword>
<evidence type="ECO:0000256" key="1">
    <source>
        <dbReference type="ARBA" id="ARBA00022729"/>
    </source>
</evidence>
<name>A0ABT5S8N1_9FLAO</name>
<dbReference type="Proteomes" id="UP001151478">
    <property type="component" value="Unassembled WGS sequence"/>
</dbReference>
<evidence type="ECO:0000256" key="2">
    <source>
        <dbReference type="ARBA" id="ARBA00022737"/>
    </source>
</evidence>
<dbReference type="Gene3D" id="2.60.40.10">
    <property type="entry name" value="Immunoglobulins"/>
    <property type="match status" value="2"/>
</dbReference>
<protein>
    <submittedName>
        <fullName evidence="5">HYR domain-containing protein</fullName>
    </submittedName>
</protein>
<dbReference type="Pfam" id="PF02494">
    <property type="entry name" value="HYR"/>
    <property type="match status" value="1"/>
</dbReference>
<comment type="caution">
    <text evidence="5">The sequence shown here is derived from an EMBL/GenBank/DDBJ whole genome shotgun (WGS) entry which is preliminary data.</text>
</comment>
<dbReference type="RefSeq" id="WP_265726116.1">
    <property type="nucleotide sequence ID" value="NZ_JAOSLC020000003.1"/>
</dbReference>
<dbReference type="Pfam" id="PF18962">
    <property type="entry name" value="Por_Secre_tail"/>
    <property type="match status" value="1"/>
</dbReference>
<keyword evidence="6" id="KW-1185">Reference proteome</keyword>
<dbReference type="InterPro" id="IPR003410">
    <property type="entry name" value="HYR_dom"/>
</dbReference>
<dbReference type="CDD" id="cd00146">
    <property type="entry name" value="PKD"/>
    <property type="match status" value="1"/>
</dbReference>
<dbReference type="SUPFAM" id="SSF49899">
    <property type="entry name" value="Concanavalin A-like lectins/glucanases"/>
    <property type="match status" value="1"/>
</dbReference>
<dbReference type="Pfam" id="PF13385">
    <property type="entry name" value="Laminin_G_3"/>
    <property type="match status" value="1"/>
</dbReference>
<dbReference type="InterPro" id="IPR013783">
    <property type="entry name" value="Ig-like_fold"/>
</dbReference>
<evidence type="ECO:0000256" key="3">
    <source>
        <dbReference type="SAM" id="MobiDB-lite"/>
    </source>
</evidence>
<accession>A0ABT5S8N1</accession>